<keyword evidence="6" id="KW-1185">Reference proteome</keyword>
<dbReference type="InterPro" id="IPR036390">
    <property type="entry name" value="WH_DNA-bd_sf"/>
</dbReference>
<reference evidence="5 6" key="2">
    <citation type="submission" date="2016-12" db="EMBL/GenBank/DDBJ databases">
        <title>Draft Genome Sequence of Cystobacter ferrugineus Strain Cbfe23.</title>
        <authorList>
            <person name="Akbar S."/>
            <person name="Dowd S.E."/>
            <person name="Stevens D.C."/>
        </authorList>
    </citation>
    <scope>NUCLEOTIDE SEQUENCE [LARGE SCALE GENOMIC DNA]</scope>
    <source>
        <strain evidence="5 6">Cbfe23</strain>
    </source>
</reference>
<dbReference type="InterPro" id="IPR036388">
    <property type="entry name" value="WH-like_DNA-bd_sf"/>
</dbReference>
<accession>A0A1L9BEE5</accession>
<dbReference type="Pfam" id="PF12802">
    <property type="entry name" value="MarR_2"/>
    <property type="match status" value="1"/>
</dbReference>
<dbReference type="GO" id="GO:0003700">
    <property type="term" value="F:DNA-binding transcription factor activity"/>
    <property type="evidence" value="ECO:0007669"/>
    <property type="project" value="InterPro"/>
</dbReference>
<dbReference type="PANTHER" id="PTHR35790:SF4">
    <property type="entry name" value="HTH-TYPE TRANSCRIPTIONAL REGULATOR PCHR"/>
    <property type="match status" value="1"/>
</dbReference>
<dbReference type="InterPro" id="IPR052067">
    <property type="entry name" value="Metal_resp_HTH_trans_reg"/>
</dbReference>
<protein>
    <submittedName>
        <fullName evidence="5">MarR family transcriptional regulator</fullName>
    </submittedName>
</protein>
<dbReference type="Gene3D" id="1.10.10.10">
    <property type="entry name" value="Winged helix-like DNA-binding domain superfamily/Winged helix DNA-binding domain"/>
    <property type="match status" value="1"/>
</dbReference>
<evidence type="ECO:0000256" key="1">
    <source>
        <dbReference type="ARBA" id="ARBA00023015"/>
    </source>
</evidence>
<sequence>MSRTRPVSLTLDEFLPYRLSVAANVVSQRVARVYVEQYGLSTQEWRLIAVLGEDGDRTQLELVKRTRMEKVPVSRAARALEDKGLVRRTTNESDARSRRLSLTAAGRRIYERVAPAALEAEAEVLADLEPGERAVLRSLLERVERTANRSLKRAP</sequence>
<dbReference type="Proteomes" id="UP000182229">
    <property type="component" value="Unassembled WGS sequence"/>
</dbReference>
<dbReference type="PRINTS" id="PR00598">
    <property type="entry name" value="HTHMARR"/>
</dbReference>
<comment type="caution">
    <text evidence="5">The sequence shown here is derived from an EMBL/GenBank/DDBJ whole genome shotgun (WGS) entry which is preliminary data.</text>
</comment>
<evidence type="ECO:0000256" key="3">
    <source>
        <dbReference type="ARBA" id="ARBA00023163"/>
    </source>
</evidence>
<organism evidence="5 6">
    <name type="scientific">Cystobacter ferrugineus</name>
    <dbReference type="NCBI Taxonomy" id="83449"/>
    <lineage>
        <taxon>Bacteria</taxon>
        <taxon>Pseudomonadati</taxon>
        <taxon>Myxococcota</taxon>
        <taxon>Myxococcia</taxon>
        <taxon>Myxococcales</taxon>
        <taxon>Cystobacterineae</taxon>
        <taxon>Archangiaceae</taxon>
        <taxon>Cystobacter</taxon>
    </lineage>
</organism>
<evidence type="ECO:0000313" key="6">
    <source>
        <dbReference type="Proteomes" id="UP000182229"/>
    </source>
</evidence>
<keyword evidence="1" id="KW-0805">Transcription regulation</keyword>
<dbReference type="STRING" id="83449.BON30_06610"/>
<name>A0A1L9BEE5_9BACT</name>
<evidence type="ECO:0000313" key="5">
    <source>
        <dbReference type="EMBL" id="OJH40619.1"/>
    </source>
</evidence>
<dbReference type="AlphaFoldDB" id="A0A1L9BEE5"/>
<gene>
    <name evidence="5" type="ORF">BON30_06610</name>
</gene>
<dbReference type="SUPFAM" id="SSF46785">
    <property type="entry name" value="Winged helix' DNA-binding domain"/>
    <property type="match status" value="1"/>
</dbReference>
<dbReference type="PROSITE" id="PS50995">
    <property type="entry name" value="HTH_MARR_2"/>
    <property type="match status" value="1"/>
</dbReference>
<keyword evidence="3" id="KW-0804">Transcription</keyword>
<dbReference type="EMBL" id="MPIN01000002">
    <property type="protein sequence ID" value="OJH40619.1"/>
    <property type="molecule type" value="Genomic_DNA"/>
</dbReference>
<dbReference type="PANTHER" id="PTHR35790">
    <property type="entry name" value="HTH-TYPE TRANSCRIPTIONAL REGULATOR PCHR"/>
    <property type="match status" value="1"/>
</dbReference>
<evidence type="ECO:0000259" key="4">
    <source>
        <dbReference type="PROSITE" id="PS50995"/>
    </source>
</evidence>
<feature type="domain" description="HTH marR-type" evidence="4">
    <location>
        <begin position="12"/>
        <end position="145"/>
    </location>
</feature>
<dbReference type="InterPro" id="IPR000835">
    <property type="entry name" value="HTH_MarR-typ"/>
</dbReference>
<dbReference type="SMART" id="SM00347">
    <property type="entry name" value="HTH_MARR"/>
    <property type="match status" value="1"/>
</dbReference>
<reference evidence="6" key="1">
    <citation type="submission" date="2016-11" db="EMBL/GenBank/DDBJ databases">
        <authorList>
            <person name="Shukria A."/>
            <person name="Stevens D.C."/>
        </authorList>
    </citation>
    <scope>NUCLEOTIDE SEQUENCE [LARGE SCALE GENOMIC DNA]</scope>
    <source>
        <strain evidence="6">Cbfe23</strain>
    </source>
</reference>
<dbReference type="GO" id="GO:0003677">
    <property type="term" value="F:DNA binding"/>
    <property type="evidence" value="ECO:0007669"/>
    <property type="project" value="UniProtKB-KW"/>
</dbReference>
<keyword evidence="2" id="KW-0238">DNA-binding</keyword>
<evidence type="ECO:0000256" key="2">
    <source>
        <dbReference type="ARBA" id="ARBA00023125"/>
    </source>
</evidence>
<proteinExistence type="predicted"/>